<comment type="caution">
    <text evidence="2">The sequence shown here is derived from an EMBL/GenBank/DDBJ whole genome shotgun (WGS) entry which is preliminary data.</text>
</comment>
<dbReference type="Gene3D" id="3.30.460.10">
    <property type="entry name" value="Beta Polymerase, domain 2"/>
    <property type="match status" value="1"/>
</dbReference>
<evidence type="ECO:0000313" key="3">
    <source>
        <dbReference type="Proteomes" id="UP000004897"/>
    </source>
</evidence>
<dbReference type="InterPro" id="IPR011991">
    <property type="entry name" value="ArsR-like_HTH"/>
</dbReference>
<dbReference type="InterPro" id="IPR043519">
    <property type="entry name" value="NT_sf"/>
</dbReference>
<dbReference type="InterPro" id="IPR036390">
    <property type="entry name" value="WH_DNA-bd_sf"/>
</dbReference>
<dbReference type="InterPro" id="IPR001845">
    <property type="entry name" value="HTH_ArsR_DNA-bd_dom"/>
</dbReference>
<dbReference type="AlphaFoldDB" id="G5EP48"/>
<dbReference type="Gene3D" id="1.10.10.10">
    <property type="entry name" value="Winged helix-like DNA-binding domain superfamily/Winged helix DNA-binding domain"/>
    <property type="match status" value="1"/>
</dbReference>
<accession>G5EP48</accession>
<dbReference type="SUPFAM" id="SSF81301">
    <property type="entry name" value="Nucleotidyltransferase"/>
    <property type="match status" value="1"/>
</dbReference>
<dbReference type="Pfam" id="PF01022">
    <property type="entry name" value="HTH_5"/>
    <property type="match status" value="1"/>
</dbReference>
<evidence type="ECO:0000259" key="1">
    <source>
        <dbReference type="SMART" id="SM00418"/>
    </source>
</evidence>
<dbReference type="PATRIC" id="fig|563033.4.peg.62"/>
<dbReference type="CDD" id="cd00090">
    <property type="entry name" value="HTH_ARSR"/>
    <property type="match status" value="1"/>
</dbReference>
<sequence length="208" mass="22784">MIDIIHVMKTSAPSLLPILRSDLQGEVMALLFSHPEQQYTVSQIADATRASLPTVSREVNRLEQSGLVAVQNVGRTRMVQAKVDNPVGQAMRQLILVTYGPVPVLRDTLQGVSNIEGAAIYGSWASRRSGVAGHVPNDIDVLVVGSPSRQKLYEAIDDAEQKLGYEVNVKRLSPEAWNSQDGFVQTVRSRPMEVLFGQLEVNDVHAEA</sequence>
<reference evidence="2 3" key="1">
    <citation type="submission" date="2011-08" db="EMBL/GenBank/DDBJ databases">
        <title>The Genome Sequence of Rothia mucilaginosa M508.</title>
        <authorList>
            <consortium name="The Broad Institute Genome Sequencing Platform"/>
            <consortium name="The Broad Institute Genome Sequencing Center for Infectious Disease"/>
            <person name="Earl A."/>
            <person name="Ward D."/>
            <person name="Feldgarden M."/>
            <person name="Gevers D."/>
            <person name="Sibley C.D."/>
            <person name="Field T.R."/>
            <person name="Grinwis M."/>
            <person name="Eshaghurshan C.S."/>
            <person name="Surette M.G."/>
            <person name="Young S.K."/>
            <person name="Zeng Q."/>
            <person name="Gargeya S."/>
            <person name="Fitzgerald M."/>
            <person name="Haas B."/>
            <person name="Abouelleil A."/>
            <person name="Alvarado L."/>
            <person name="Arachchi H.M."/>
            <person name="Berlin A."/>
            <person name="Brown A."/>
            <person name="Chapman S.B."/>
            <person name="Chen Z."/>
            <person name="Dunbar C."/>
            <person name="Freedman E."/>
            <person name="Gearin G."/>
            <person name="Gellesch M."/>
            <person name="Goldberg J."/>
            <person name="Griggs A."/>
            <person name="Gujja S."/>
            <person name="Heiman D."/>
            <person name="Howarth C."/>
            <person name="Larson L."/>
            <person name="Lui A."/>
            <person name="MacDonald P.J.P."/>
            <person name="Montmayeur A."/>
            <person name="Murphy C."/>
            <person name="Neiman D."/>
            <person name="Pearson M."/>
            <person name="Priest M."/>
            <person name="Roberts A."/>
            <person name="Saif S."/>
            <person name="Shea T."/>
            <person name="Shenoy N."/>
            <person name="Sisk P."/>
            <person name="Stolte C."/>
            <person name="Sykes S."/>
            <person name="Wortman J."/>
            <person name="Nusbaum C."/>
            <person name="Birren B."/>
        </authorList>
    </citation>
    <scope>NUCLEOTIDE SEQUENCE [LARGE SCALE GENOMIC DNA]</scope>
    <source>
        <strain evidence="2 3">M508</strain>
    </source>
</reference>
<gene>
    <name evidence="2" type="ORF">HMPREF0737_00060</name>
</gene>
<proteinExistence type="predicted"/>
<organism evidence="2 3">
    <name type="scientific">Rothia mucilaginosa M508</name>
    <dbReference type="NCBI Taxonomy" id="563033"/>
    <lineage>
        <taxon>Bacteria</taxon>
        <taxon>Bacillati</taxon>
        <taxon>Actinomycetota</taxon>
        <taxon>Actinomycetes</taxon>
        <taxon>Micrococcales</taxon>
        <taxon>Micrococcaceae</taxon>
        <taxon>Rothia</taxon>
    </lineage>
</organism>
<dbReference type="HOGENOM" id="CLU_094593_1_0_11"/>
<dbReference type="Proteomes" id="UP000004897">
    <property type="component" value="Unassembled WGS sequence"/>
</dbReference>
<evidence type="ECO:0000313" key="2">
    <source>
        <dbReference type="EMBL" id="EHB89007.1"/>
    </source>
</evidence>
<feature type="domain" description="HTH arsR-type" evidence="1">
    <location>
        <begin position="14"/>
        <end position="96"/>
    </location>
</feature>
<dbReference type="SMART" id="SM00418">
    <property type="entry name" value="HTH_ARSR"/>
    <property type="match status" value="1"/>
</dbReference>
<dbReference type="InterPro" id="IPR036388">
    <property type="entry name" value="WH-like_DNA-bd_sf"/>
</dbReference>
<dbReference type="EMBL" id="ACSB01000001">
    <property type="protein sequence ID" value="EHB89007.1"/>
    <property type="molecule type" value="Genomic_DNA"/>
</dbReference>
<dbReference type="SUPFAM" id="SSF46785">
    <property type="entry name" value="Winged helix' DNA-binding domain"/>
    <property type="match status" value="1"/>
</dbReference>
<dbReference type="GO" id="GO:0003700">
    <property type="term" value="F:DNA-binding transcription factor activity"/>
    <property type="evidence" value="ECO:0007669"/>
    <property type="project" value="InterPro"/>
</dbReference>
<protein>
    <recommendedName>
        <fullName evidence="1">HTH arsR-type domain-containing protein</fullName>
    </recommendedName>
</protein>
<name>G5EP48_9MICC</name>